<dbReference type="NCBIfam" id="NF008365">
    <property type="entry name" value="PRK11161.1"/>
    <property type="match status" value="1"/>
</dbReference>
<dbReference type="SUPFAM" id="SSF46785">
    <property type="entry name" value="Winged helix' DNA-binding domain"/>
    <property type="match status" value="1"/>
</dbReference>
<dbReference type="AlphaFoldDB" id="A0A0N8PMR1"/>
<feature type="domain" description="HTH crp-type" evidence="5">
    <location>
        <begin position="163"/>
        <end position="236"/>
    </location>
</feature>
<dbReference type="GO" id="GO:0003677">
    <property type="term" value="F:DNA binding"/>
    <property type="evidence" value="ECO:0007669"/>
    <property type="project" value="UniProtKB-KW"/>
</dbReference>
<proteinExistence type="predicted"/>
<protein>
    <submittedName>
        <fullName evidence="6">CRP/FNR family transcriptional regulator, anaerobic regulatory protein</fullName>
    </submittedName>
</protein>
<dbReference type="InterPro" id="IPR014710">
    <property type="entry name" value="RmlC-like_jellyroll"/>
</dbReference>
<keyword evidence="2" id="KW-0238">DNA-binding</keyword>
<dbReference type="InterPro" id="IPR018490">
    <property type="entry name" value="cNMP-bd_dom_sf"/>
</dbReference>
<accession>A0A0N8PMR1</accession>
<keyword evidence="1" id="KW-0805">Transcription regulation</keyword>
<dbReference type="Pfam" id="PF13545">
    <property type="entry name" value="HTH_Crp_2"/>
    <property type="match status" value="1"/>
</dbReference>
<name>A0A0N8PMR1_9GAMM</name>
<dbReference type="EMBL" id="FMUN01000002">
    <property type="protein sequence ID" value="SCY03437.1"/>
    <property type="molecule type" value="Genomic_DNA"/>
</dbReference>
<dbReference type="GO" id="GO:0003700">
    <property type="term" value="F:DNA-binding transcription factor activity"/>
    <property type="evidence" value="ECO:0007669"/>
    <property type="project" value="InterPro"/>
</dbReference>
<dbReference type="PROSITE" id="PS50042">
    <property type="entry name" value="CNMP_BINDING_3"/>
    <property type="match status" value="1"/>
</dbReference>
<dbReference type="OrthoDB" id="7643467at2"/>
<evidence type="ECO:0000256" key="1">
    <source>
        <dbReference type="ARBA" id="ARBA00023015"/>
    </source>
</evidence>
<dbReference type="PANTHER" id="PTHR24567:SF75">
    <property type="entry name" value="FUMARATE AND NITRATE REDUCTION REGULATORY PROTEIN"/>
    <property type="match status" value="1"/>
</dbReference>
<dbReference type="InterPro" id="IPR012318">
    <property type="entry name" value="HTH_CRP"/>
</dbReference>
<reference evidence="7" key="1">
    <citation type="submission" date="2016-10" db="EMBL/GenBank/DDBJ databases">
        <authorList>
            <person name="Varghese N."/>
        </authorList>
    </citation>
    <scope>NUCLEOTIDE SEQUENCE [LARGE SCALE GENOMIC DNA]</scope>
    <source>
        <strain evidence="7">HL 19</strain>
    </source>
</reference>
<dbReference type="STRING" id="381306.AN478_09645"/>
<dbReference type="InterPro" id="IPR036390">
    <property type="entry name" value="WH_DNA-bd_sf"/>
</dbReference>
<dbReference type="Pfam" id="PF00027">
    <property type="entry name" value="cNMP_binding"/>
    <property type="match status" value="1"/>
</dbReference>
<gene>
    <name evidence="6" type="ORF">SAMN05661077_1110</name>
</gene>
<dbReference type="FunFam" id="1.10.10.10:FF:000028">
    <property type="entry name" value="Fumarate/nitrate reduction transcriptional regulator Fnr"/>
    <property type="match status" value="1"/>
</dbReference>
<evidence type="ECO:0000313" key="7">
    <source>
        <dbReference type="Proteomes" id="UP000183104"/>
    </source>
</evidence>
<dbReference type="InterPro" id="IPR050397">
    <property type="entry name" value="Env_Response_Regulators"/>
</dbReference>
<evidence type="ECO:0000313" key="6">
    <source>
        <dbReference type="EMBL" id="SCY03437.1"/>
    </source>
</evidence>
<dbReference type="SMART" id="SM00419">
    <property type="entry name" value="HTH_CRP"/>
    <property type="match status" value="1"/>
</dbReference>
<sequence>MPSQSASPVIDIEAFKSICEGCSIRELCLPCGMDRDDLERLDRIIERKAPLAAGDLAYAEGDPFRALFAVRSGVVKTYLLEREGEEHITGFHFPGELVGLDAIASGTHTCSARALDTTSLCEIPFGRLNELAGRIDSLREQLFRFMSREIHQDEQERRNRSRADADPRLAAFLLDVSERFSRLGFAPLDFGLKISNQDLASYLGVAPETISRLFRRFRDQGLATVKSKRVQIHDPERLRALACTQAGG</sequence>
<dbReference type="GO" id="GO:0005829">
    <property type="term" value="C:cytosol"/>
    <property type="evidence" value="ECO:0007669"/>
    <property type="project" value="TreeGrafter"/>
</dbReference>
<dbReference type="PROSITE" id="PS51063">
    <property type="entry name" value="HTH_CRP_2"/>
    <property type="match status" value="1"/>
</dbReference>
<keyword evidence="3" id="KW-0804">Transcription</keyword>
<evidence type="ECO:0000256" key="2">
    <source>
        <dbReference type="ARBA" id="ARBA00023125"/>
    </source>
</evidence>
<dbReference type="RefSeq" id="WP_054966411.1">
    <property type="nucleotide sequence ID" value="NZ_FMUN01000002.1"/>
</dbReference>
<organism evidence="6 7">
    <name type="scientific">Thiohalorhabdus denitrificans</name>
    <dbReference type="NCBI Taxonomy" id="381306"/>
    <lineage>
        <taxon>Bacteria</taxon>
        <taxon>Pseudomonadati</taxon>
        <taxon>Pseudomonadota</taxon>
        <taxon>Gammaproteobacteria</taxon>
        <taxon>Thiohalorhabdales</taxon>
        <taxon>Thiohalorhabdaceae</taxon>
        <taxon>Thiohalorhabdus</taxon>
    </lineage>
</organism>
<dbReference type="PRINTS" id="PR00034">
    <property type="entry name" value="HTHCRP"/>
</dbReference>
<dbReference type="CDD" id="cd00038">
    <property type="entry name" value="CAP_ED"/>
    <property type="match status" value="1"/>
</dbReference>
<dbReference type="PROSITE" id="PS00042">
    <property type="entry name" value="HTH_CRP_1"/>
    <property type="match status" value="1"/>
</dbReference>
<dbReference type="InterPro" id="IPR036388">
    <property type="entry name" value="WH-like_DNA-bd_sf"/>
</dbReference>
<evidence type="ECO:0000256" key="3">
    <source>
        <dbReference type="ARBA" id="ARBA00023163"/>
    </source>
</evidence>
<dbReference type="Gene3D" id="2.60.120.10">
    <property type="entry name" value="Jelly Rolls"/>
    <property type="match status" value="1"/>
</dbReference>
<dbReference type="Proteomes" id="UP000183104">
    <property type="component" value="Unassembled WGS sequence"/>
</dbReference>
<dbReference type="InterPro" id="IPR000595">
    <property type="entry name" value="cNMP-bd_dom"/>
</dbReference>
<dbReference type="CDD" id="cd00092">
    <property type="entry name" value="HTH_CRP"/>
    <property type="match status" value="1"/>
</dbReference>
<dbReference type="SMART" id="SM00100">
    <property type="entry name" value="cNMP"/>
    <property type="match status" value="1"/>
</dbReference>
<evidence type="ECO:0000259" key="4">
    <source>
        <dbReference type="PROSITE" id="PS50042"/>
    </source>
</evidence>
<dbReference type="SUPFAM" id="SSF51206">
    <property type="entry name" value="cAMP-binding domain-like"/>
    <property type="match status" value="1"/>
</dbReference>
<dbReference type="PANTHER" id="PTHR24567">
    <property type="entry name" value="CRP FAMILY TRANSCRIPTIONAL REGULATORY PROTEIN"/>
    <property type="match status" value="1"/>
</dbReference>
<dbReference type="Gene3D" id="1.10.10.10">
    <property type="entry name" value="Winged helix-like DNA-binding domain superfamily/Winged helix DNA-binding domain"/>
    <property type="match status" value="1"/>
</dbReference>
<evidence type="ECO:0000259" key="5">
    <source>
        <dbReference type="PROSITE" id="PS51063"/>
    </source>
</evidence>
<keyword evidence="7" id="KW-1185">Reference proteome</keyword>
<feature type="domain" description="Cyclic nucleotide-binding" evidence="4">
    <location>
        <begin position="29"/>
        <end position="103"/>
    </location>
</feature>
<dbReference type="InterPro" id="IPR018335">
    <property type="entry name" value="Tscrpt_reg_HTH_Crp-type_CS"/>
</dbReference>